<dbReference type="OrthoDB" id="5287494at2"/>
<dbReference type="Gene3D" id="1.10.601.10">
    <property type="entry name" value="RNA Polymerase Primary Sigma Factor"/>
    <property type="match status" value="1"/>
</dbReference>
<protein>
    <recommendedName>
        <fullName evidence="6">RNA polymerase sigma factor SigA</fullName>
    </recommendedName>
</protein>
<evidence type="ECO:0000313" key="11">
    <source>
        <dbReference type="Proteomes" id="UP000075320"/>
    </source>
</evidence>
<accession>A0A150WRT7</accession>
<dbReference type="Pfam" id="PF00140">
    <property type="entry name" value="Sigma70_r1_2"/>
    <property type="match status" value="1"/>
</dbReference>
<dbReference type="PRINTS" id="PR00046">
    <property type="entry name" value="SIGMA70FCT"/>
</dbReference>
<evidence type="ECO:0000313" key="10">
    <source>
        <dbReference type="EMBL" id="KYG66915.1"/>
    </source>
</evidence>
<organism evidence="10 11">
    <name type="scientific">Bdellovibrio bacteriovorus</name>
    <dbReference type="NCBI Taxonomy" id="959"/>
    <lineage>
        <taxon>Bacteria</taxon>
        <taxon>Pseudomonadati</taxon>
        <taxon>Bdellovibrionota</taxon>
        <taxon>Bdellovibrionia</taxon>
        <taxon>Bdellovibrionales</taxon>
        <taxon>Pseudobdellovibrionaceae</taxon>
        <taxon>Bdellovibrio</taxon>
    </lineage>
</organism>
<gene>
    <name evidence="6" type="primary">sigA</name>
    <name evidence="10" type="ORF">AZI86_07770</name>
</gene>
<dbReference type="FunFam" id="1.10.601.10:FF:000001">
    <property type="entry name" value="RNA polymerase sigma factor SigA"/>
    <property type="match status" value="1"/>
</dbReference>
<dbReference type="InterPro" id="IPR013324">
    <property type="entry name" value="RNA_pol_sigma_r3/r4-like"/>
</dbReference>
<evidence type="ECO:0000256" key="4">
    <source>
        <dbReference type="ARBA" id="ARBA00023125"/>
    </source>
</evidence>
<evidence type="ECO:0000256" key="7">
    <source>
        <dbReference type="SAM" id="MobiDB-lite"/>
    </source>
</evidence>
<dbReference type="NCBIfam" id="TIGR02393">
    <property type="entry name" value="RpoD_Cterm"/>
    <property type="match status" value="1"/>
</dbReference>
<dbReference type="InterPro" id="IPR007627">
    <property type="entry name" value="RNA_pol_sigma70_r2"/>
</dbReference>
<dbReference type="InterPro" id="IPR000943">
    <property type="entry name" value="RNA_pol_sigma70"/>
</dbReference>
<dbReference type="Gene3D" id="1.10.220.120">
    <property type="entry name" value="Sigma-70 factor, region 1.1"/>
    <property type="match status" value="1"/>
</dbReference>
<dbReference type="InterPro" id="IPR014284">
    <property type="entry name" value="RNA_pol_sigma-70_dom"/>
</dbReference>
<evidence type="ECO:0000259" key="9">
    <source>
        <dbReference type="PROSITE" id="PS00716"/>
    </source>
</evidence>
<feature type="region of interest" description="Sigma-70 factor domain-2" evidence="6">
    <location>
        <begin position="375"/>
        <end position="445"/>
    </location>
</feature>
<keyword evidence="1 6" id="KW-0963">Cytoplasm</keyword>
<feature type="region of interest" description="Sigma-70 factor domain-4" evidence="6">
    <location>
        <begin position="543"/>
        <end position="596"/>
    </location>
</feature>
<reference evidence="10 11" key="1">
    <citation type="submission" date="2016-03" db="EMBL/GenBank/DDBJ databases">
        <authorList>
            <person name="Ploux O."/>
        </authorList>
    </citation>
    <scope>NUCLEOTIDE SEQUENCE [LARGE SCALE GENOMIC DNA]</scope>
    <source>
        <strain evidence="10 11">R0</strain>
    </source>
</reference>
<dbReference type="GO" id="GO:0006352">
    <property type="term" value="P:DNA-templated transcription initiation"/>
    <property type="evidence" value="ECO:0007669"/>
    <property type="project" value="UniProtKB-UniRule"/>
</dbReference>
<dbReference type="InterPro" id="IPR007624">
    <property type="entry name" value="RNA_pol_sigma70_r3"/>
</dbReference>
<feature type="region of interest" description="Disordered" evidence="7">
    <location>
        <begin position="80"/>
        <end position="115"/>
    </location>
</feature>
<keyword evidence="4 6" id="KW-0238">DNA-binding</keyword>
<dbReference type="GO" id="GO:0003677">
    <property type="term" value="F:DNA binding"/>
    <property type="evidence" value="ECO:0007669"/>
    <property type="project" value="UniProtKB-UniRule"/>
</dbReference>
<comment type="subunit">
    <text evidence="6">Interacts transiently with the RNA polymerase catalytic core.</text>
</comment>
<dbReference type="EMBL" id="LUKE01000001">
    <property type="protein sequence ID" value="KYG66915.1"/>
    <property type="molecule type" value="Genomic_DNA"/>
</dbReference>
<dbReference type="InterPro" id="IPR012760">
    <property type="entry name" value="RNA_pol_sigma_RpoD_C"/>
</dbReference>
<dbReference type="FunFam" id="1.10.10.10:FF:000002">
    <property type="entry name" value="RNA polymerase sigma factor SigA"/>
    <property type="match status" value="1"/>
</dbReference>
<comment type="caution">
    <text evidence="10">The sequence shown here is derived from an EMBL/GenBank/DDBJ whole genome shotgun (WGS) entry which is preliminary data.</text>
</comment>
<dbReference type="InterPro" id="IPR009042">
    <property type="entry name" value="RNA_pol_sigma70_r1_2"/>
</dbReference>
<dbReference type="PANTHER" id="PTHR30603:SF60">
    <property type="entry name" value="RNA POLYMERASE SIGMA FACTOR RPOD"/>
    <property type="match status" value="1"/>
</dbReference>
<dbReference type="InterPro" id="IPR050239">
    <property type="entry name" value="Sigma-70_RNA_pol_init_factors"/>
</dbReference>
<dbReference type="InterPro" id="IPR036388">
    <property type="entry name" value="WH-like_DNA-bd_sf"/>
</dbReference>
<dbReference type="GO" id="GO:0016987">
    <property type="term" value="F:sigma factor activity"/>
    <property type="evidence" value="ECO:0007669"/>
    <property type="project" value="UniProtKB-UniRule"/>
</dbReference>
<evidence type="ECO:0000256" key="2">
    <source>
        <dbReference type="ARBA" id="ARBA00023015"/>
    </source>
</evidence>
<feature type="region of interest" description="Sigma-70 factor domain-3" evidence="6">
    <location>
        <begin position="454"/>
        <end position="530"/>
    </location>
</feature>
<feature type="compositionally biased region" description="Acidic residues" evidence="7">
    <location>
        <begin position="96"/>
        <end position="110"/>
    </location>
</feature>
<comment type="similarity">
    <text evidence="6">Belongs to the sigma-70 factor family. RpoD/SigA subfamily.</text>
</comment>
<dbReference type="Pfam" id="PF04545">
    <property type="entry name" value="Sigma70_r4"/>
    <property type="match status" value="1"/>
</dbReference>
<dbReference type="PANTHER" id="PTHR30603">
    <property type="entry name" value="RNA POLYMERASE SIGMA FACTOR RPO"/>
    <property type="match status" value="1"/>
</dbReference>
<dbReference type="SUPFAM" id="SSF88659">
    <property type="entry name" value="Sigma3 and sigma4 domains of RNA polymerase sigma factors"/>
    <property type="match status" value="2"/>
</dbReference>
<dbReference type="InterPro" id="IPR007630">
    <property type="entry name" value="RNA_pol_sigma70_r4"/>
</dbReference>
<evidence type="ECO:0000256" key="1">
    <source>
        <dbReference type="ARBA" id="ARBA00022490"/>
    </source>
</evidence>
<feature type="domain" description="RNA polymerase sigma-70" evidence="8">
    <location>
        <begin position="399"/>
        <end position="412"/>
    </location>
</feature>
<dbReference type="CDD" id="cd06171">
    <property type="entry name" value="Sigma70_r4"/>
    <property type="match status" value="1"/>
</dbReference>
<dbReference type="Gene3D" id="1.10.10.10">
    <property type="entry name" value="Winged helix-like DNA-binding domain superfamily/Winged helix DNA-binding domain"/>
    <property type="match status" value="2"/>
</dbReference>
<dbReference type="NCBIfam" id="NF004208">
    <property type="entry name" value="PRK05658.1"/>
    <property type="match status" value="1"/>
</dbReference>
<evidence type="ECO:0000256" key="3">
    <source>
        <dbReference type="ARBA" id="ARBA00023082"/>
    </source>
</evidence>
<dbReference type="InterPro" id="IPR013325">
    <property type="entry name" value="RNA_pol_sigma_r2"/>
</dbReference>
<comment type="function">
    <text evidence="6">Sigma factors are initiation factors that promote the attachment of RNA polymerase to specific initiation sites and are then released. This sigma factor is the primary sigma factor during exponential growth.</text>
</comment>
<name>A0A150WRT7_BDEBC</name>
<dbReference type="RefSeq" id="WP_061834492.1">
    <property type="nucleotide sequence ID" value="NZ_LUKE01000001.1"/>
</dbReference>
<dbReference type="NCBIfam" id="TIGR02937">
    <property type="entry name" value="sigma70-ECF"/>
    <property type="match status" value="1"/>
</dbReference>
<dbReference type="Pfam" id="PF03979">
    <property type="entry name" value="Sigma70_r1_1"/>
    <property type="match status" value="1"/>
</dbReference>
<keyword evidence="3 6" id="KW-0731">Sigma factor</keyword>
<evidence type="ECO:0000256" key="5">
    <source>
        <dbReference type="ARBA" id="ARBA00023163"/>
    </source>
</evidence>
<feature type="DNA-binding region" description="H-T-H motif" evidence="6">
    <location>
        <begin position="569"/>
        <end position="588"/>
    </location>
</feature>
<evidence type="ECO:0000256" key="6">
    <source>
        <dbReference type="HAMAP-Rule" id="MF_00963"/>
    </source>
</evidence>
<proteinExistence type="inferred from homology"/>
<keyword evidence="5 6" id="KW-0804">Transcription</keyword>
<dbReference type="InterPro" id="IPR028630">
    <property type="entry name" value="Sigma70_RpoD"/>
</dbReference>
<sequence length="609" mass="69971">MKPNLPSKEGKEPVKVLSLQEQETLIKEEIQRFLKLAKEKGALTIEEINELLPPEILAPSVLDTFMHALEGGGVVISDLSETSKEEEGEGTFLESPDSEDEEVDEEEKAESEDVKGNDPVRLYLRKMGSVSLLTREGEVEIARRIEKGEREIVRAILLSPLGTYEIIQLGKRLDEGRIKVKAIFRGLEDEDTQYDEKEYIDKIHELIGKVTEYQTAAGKLFVTLRKEETNTPARQAAMKELVVMNDKLMANFESVNFNRKTINRIVIKFKNLVNRIATLRRRIKDGVERTFSKDVVSMTERLKLIDANEKELTKMTRDTGLNYQKFKSYVLQATEAEKRIGRLDSETEMNHNWVKETYTAIWKGEREADAAKSELVEANLRLVVSIAKKYTNRGLQFLDLIQEGNIGLMKAVDKFEYRRGYKFSTYATWWIRQAITRAIADQARTIRIPVHMIETINKLVRTSRYLIQELGREPTPEEIADKMDMPVDKVRKVLKIAKEPISLETPVGEEEDSHLGDFIEDKKVINPAEAIVNLNLAEQTRRVLSTLTPREEKVLRMRFGIGEESDHTLEEVGQDFNVTRERIRQIEAKALRKLRHPSRSNKLKAFVDS</sequence>
<dbReference type="GO" id="GO:0005737">
    <property type="term" value="C:cytoplasm"/>
    <property type="evidence" value="ECO:0007669"/>
    <property type="project" value="UniProtKB-SubCell"/>
</dbReference>
<keyword evidence="11" id="KW-1185">Reference proteome</keyword>
<keyword evidence="2 6" id="KW-0805">Transcription regulation</keyword>
<dbReference type="Proteomes" id="UP000075320">
    <property type="component" value="Unassembled WGS sequence"/>
</dbReference>
<dbReference type="SUPFAM" id="SSF88946">
    <property type="entry name" value="Sigma2 domain of RNA polymerase sigma factors"/>
    <property type="match status" value="1"/>
</dbReference>
<dbReference type="Pfam" id="PF04542">
    <property type="entry name" value="Sigma70_r2"/>
    <property type="match status" value="1"/>
</dbReference>
<dbReference type="InterPro" id="IPR042189">
    <property type="entry name" value="RNA_pol_sigma_70_r1_1_sf"/>
</dbReference>
<dbReference type="PROSITE" id="PS00715">
    <property type="entry name" value="SIGMA70_1"/>
    <property type="match status" value="1"/>
</dbReference>
<dbReference type="InterPro" id="IPR007127">
    <property type="entry name" value="RNA_pol_sigma_70_r1_1"/>
</dbReference>
<dbReference type="HAMAP" id="MF_00963">
    <property type="entry name" value="Sigma70_RpoD_SigA"/>
    <property type="match status" value="1"/>
</dbReference>
<dbReference type="PROSITE" id="PS00716">
    <property type="entry name" value="SIGMA70_2"/>
    <property type="match status" value="1"/>
</dbReference>
<evidence type="ECO:0000259" key="8">
    <source>
        <dbReference type="PROSITE" id="PS00715"/>
    </source>
</evidence>
<dbReference type="Pfam" id="PF04539">
    <property type="entry name" value="Sigma70_r3"/>
    <property type="match status" value="1"/>
</dbReference>
<feature type="domain" description="RNA polymerase sigma-70" evidence="9">
    <location>
        <begin position="568"/>
        <end position="594"/>
    </location>
</feature>
<feature type="short sequence motif" description="Interaction with polymerase core subunit RpoC" evidence="6">
    <location>
        <begin position="399"/>
        <end position="402"/>
    </location>
</feature>
<dbReference type="AlphaFoldDB" id="A0A150WRT7"/>
<comment type="subcellular location">
    <subcellularLocation>
        <location evidence="6">Cytoplasm</location>
    </subcellularLocation>
</comment>